<evidence type="ECO:0000313" key="10">
    <source>
        <dbReference type="EMBL" id="SPF41467.1"/>
    </source>
</evidence>
<comment type="subcellular location">
    <subcellularLocation>
        <location evidence="1 7">Cell membrane</location>
        <topology evidence="1 7">Multi-pass membrane protein</topology>
    </subcellularLocation>
</comment>
<dbReference type="InterPro" id="IPR013833">
    <property type="entry name" value="Cyt_c_oxidase_su3_a-hlx"/>
</dbReference>
<dbReference type="PANTHER" id="PTHR11403">
    <property type="entry name" value="CYTOCHROME C OXIDASE SUBUNIT III"/>
    <property type="match status" value="1"/>
</dbReference>
<evidence type="ECO:0000256" key="5">
    <source>
        <dbReference type="ARBA" id="ARBA00022989"/>
    </source>
</evidence>
<feature type="transmembrane region" description="Helical" evidence="8">
    <location>
        <begin position="210"/>
        <end position="230"/>
    </location>
</feature>
<keyword evidence="5 8" id="KW-1133">Transmembrane helix</keyword>
<keyword evidence="4 7" id="KW-0812">Transmembrane</keyword>
<feature type="transmembrane region" description="Helical" evidence="8">
    <location>
        <begin position="188"/>
        <end position="204"/>
    </location>
</feature>
<keyword evidence="3" id="KW-1003">Cell membrane</keyword>
<feature type="transmembrane region" description="Helical" evidence="8">
    <location>
        <begin position="161"/>
        <end position="181"/>
    </location>
</feature>
<dbReference type="Proteomes" id="UP000238701">
    <property type="component" value="Unassembled WGS sequence"/>
</dbReference>
<evidence type="ECO:0000259" key="9">
    <source>
        <dbReference type="PROSITE" id="PS50253"/>
    </source>
</evidence>
<proteinExistence type="inferred from homology"/>
<dbReference type="GO" id="GO:0004129">
    <property type="term" value="F:cytochrome-c oxidase activity"/>
    <property type="evidence" value="ECO:0007669"/>
    <property type="project" value="InterPro"/>
</dbReference>
<feature type="transmembrane region" description="Helical" evidence="8">
    <location>
        <begin position="33"/>
        <end position="53"/>
    </location>
</feature>
<dbReference type="EMBL" id="OMOD01000129">
    <property type="protein sequence ID" value="SPF41467.1"/>
    <property type="molecule type" value="Genomic_DNA"/>
</dbReference>
<dbReference type="Gene3D" id="1.20.120.80">
    <property type="entry name" value="Cytochrome c oxidase, subunit III, four-helix bundle"/>
    <property type="match status" value="2"/>
</dbReference>
<evidence type="ECO:0000256" key="7">
    <source>
        <dbReference type="RuleBase" id="RU003376"/>
    </source>
</evidence>
<evidence type="ECO:0000256" key="1">
    <source>
        <dbReference type="ARBA" id="ARBA00004651"/>
    </source>
</evidence>
<accession>A0A2U3KPE8</accession>
<dbReference type="PANTHER" id="PTHR11403:SF2">
    <property type="entry name" value="CYTOCHROME BO(3) UBIQUINOL OXIDASE SUBUNIT 3"/>
    <property type="match status" value="1"/>
</dbReference>
<keyword evidence="6 8" id="KW-0472">Membrane</keyword>
<protein>
    <submittedName>
        <fullName evidence="10">Alternative cytochrome c oxidase, subunit CoxP</fullName>
    </submittedName>
</protein>
<evidence type="ECO:0000256" key="6">
    <source>
        <dbReference type="ARBA" id="ARBA00023136"/>
    </source>
</evidence>
<feature type="transmembrane region" description="Helical" evidence="8">
    <location>
        <begin position="73"/>
        <end position="93"/>
    </location>
</feature>
<organism evidence="10 11">
    <name type="scientific">Candidatus Sulfotelmatobacter kueseliae</name>
    <dbReference type="NCBI Taxonomy" id="2042962"/>
    <lineage>
        <taxon>Bacteria</taxon>
        <taxon>Pseudomonadati</taxon>
        <taxon>Acidobacteriota</taxon>
        <taxon>Terriglobia</taxon>
        <taxon>Terriglobales</taxon>
        <taxon>Candidatus Korobacteraceae</taxon>
        <taxon>Candidatus Sulfotelmatobacter</taxon>
    </lineage>
</organism>
<feature type="transmembrane region" description="Helical" evidence="8">
    <location>
        <begin position="105"/>
        <end position="122"/>
    </location>
</feature>
<feature type="transmembrane region" description="Helical" evidence="8">
    <location>
        <begin position="242"/>
        <end position="264"/>
    </location>
</feature>
<evidence type="ECO:0000256" key="8">
    <source>
        <dbReference type="SAM" id="Phobius"/>
    </source>
</evidence>
<sequence>MADATLEHAAVQHDASGAYEAPLFGAYSKKVGMWLFLASDSLTFGALLFAFSYNRIYTVPWPTPFHAESIGNATIMTACLLSSSLTMVLGVFAAQRGDRAWTRNWLLATMAFGTAFIVLHAMEWSKLIAQGLTLPGFPQPASAATGELADISKNVPQFPQAFFGLTAMHMLHVTIGVIYLGVVALRKWFLPILGAIWIAGYFLIPADNVFHYGIHALLLGLIVASVILFLKPKDYDSHDVEVSGLYWHFVDLVWMFIFPLVYLMSTKVI</sequence>
<evidence type="ECO:0000256" key="2">
    <source>
        <dbReference type="ARBA" id="ARBA00010581"/>
    </source>
</evidence>
<dbReference type="GO" id="GO:0005886">
    <property type="term" value="C:plasma membrane"/>
    <property type="evidence" value="ECO:0007669"/>
    <property type="project" value="UniProtKB-SubCell"/>
</dbReference>
<evidence type="ECO:0000313" key="11">
    <source>
        <dbReference type="Proteomes" id="UP000238701"/>
    </source>
</evidence>
<evidence type="ECO:0000256" key="4">
    <source>
        <dbReference type="ARBA" id="ARBA00022692"/>
    </source>
</evidence>
<feature type="domain" description="Heme-copper oxidase subunit III family profile" evidence="9">
    <location>
        <begin position="1"/>
        <end position="266"/>
    </location>
</feature>
<dbReference type="AlphaFoldDB" id="A0A2U3KPE8"/>
<dbReference type="PROSITE" id="PS50253">
    <property type="entry name" value="COX3"/>
    <property type="match status" value="1"/>
</dbReference>
<dbReference type="InterPro" id="IPR000298">
    <property type="entry name" value="Cyt_c_oxidase-like_su3"/>
</dbReference>
<gene>
    <name evidence="10" type="primary">coxP</name>
    <name evidence="10" type="ORF">SBA1_360044</name>
</gene>
<reference evidence="11" key="1">
    <citation type="submission" date="2018-02" db="EMBL/GenBank/DDBJ databases">
        <authorList>
            <person name="Hausmann B."/>
        </authorList>
    </citation>
    <scope>NUCLEOTIDE SEQUENCE [LARGE SCALE GENOMIC DNA]</scope>
    <source>
        <strain evidence="11">Peat soil MAG SbA1</strain>
    </source>
</reference>
<dbReference type="SUPFAM" id="SSF81452">
    <property type="entry name" value="Cytochrome c oxidase subunit III-like"/>
    <property type="match status" value="2"/>
</dbReference>
<name>A0A2U3KPE8_9BACT</name>
<evidence type="ECO:0000256" key="3">
    <source>
        <dbReference type="ARBA" id="ARBA00022475"/>
    </source>
</evidence>
<dbReference type="GO" id="GO:0019646">
    <property type="term" value="P:aerobic electron transport chain"/>
    <property type="evidence" value="ECO:0007669"/>
    <property type="project" value="InterPro"/>
</dbReference>
<comment type="similarity">
    <text evidence="2 7">Belongs to the cytochrome c oxidase subunit 3 family.</text>
</comment>
<dbReference type="InterPro" id="IPR024791">
    <property type="entry name" value="Cyt_c/ubiquinol_Oxase_su3"/>
</dbReference>
<dbReference type="InterPro" id="IPR035973">
    <property type="entry name" value="Cyt_c_oxidase_su3-like_sf"/>
</dbReference>